<keyword evidence="7" id="KW-1185">Reference proteome</keyword>
<dbReference type="CDD" id="cd07185">
    <property type="entry name" value="OmpA_C-like"/>
    <property type="match status" value="1"/>
</dbReference>
<gene>
    <name evidence="6" type="primary">motB</name>
    <name evidence="6" type="ORF">NMK_3362</name>
</gene>
<dbReference type="PROSITE" id="PS51123">
    <property type="entry name" value="OMPA_2"/>
    <property type="match status" value="1"/>
</dbReference>
<dbReference type="PANTHER" id="PTHR30329:SF21">
    <property type="entry name" value="LIPOPROTEIN YIAD-RELATED"/>
    <property type="match status" value="1"/>
</dbReference>
<dbReference type="InterPro" id="IPR006665">
    <property type="entry name" value="OmpA-like"/>
</dbReference>
<dbReference type="InterPro" id="IPR036737">
    <property type="entry name" value="OmpA-like_sf"/>
</dbReference>
<dbReference type="OrthoDB" id="9815217at2"/>
<dbReference type="PRINTS" id="PR01021">
    <property type="entry name" value="OMPADOMAIN"/>
</dbReference>
<comment type="caution">
    <text evidence="6">The sequence shown here is derived from an EMBL/GenBank/DDBJ whole genome shotgun (WGS) entry which is preliminary data.</text>
</comment>
<dbReference type="EMBL" id="BDOQ01000020">
    <property type="protein sequence ID" value="GBG15751.1"/>
    <property type="molecule type" value="Genomic_DNA"/>
</dbReference>
<dbReference type="PANTHER" id="PTHR30329">
    <property type="entry name" value="STATOR ELEMENT OF FLAGELLAR MOTOR COMPLEX"/>
    <property type="match status" value="1"/>
</dbReference>
<comment type="subcellular location">
    <subcellularLocation>
        <location evidence="1">Cell outer membrane</location>
    </subcellularLocation>
</comment>
<accession>A0A2R5FIF7</accession>
<dbReference type="InterPro" id="IPR006664">
    <property type="entry name" value="OMP_bac"/>
</dbReference>
<dbReference type="Pfam" id="PF00691">
    <property type="entry name" value="OmpA"/>
    <property type="match status" value="1"/>
</dbReference>
<sequence>MPLEPRNIAGSEYAFAIPNHRAGREQQPRPLSTGQHRWNAATLSNIDHPSHWSVPWADLMMVMMVMFAVMYATQLPPPKASPVSIHDSAPLTAQLPPPKAFQPKADATAPAGLSTDEIFKLSEKLVRDANLGNIDVALTDDKAIKVSVHGNLFFDPGMAELKPDAVAFLDQLAGIIAGNHFKVEISGHTDDVPISNPAYPTNWELSSARAAKVARYLIETGHLEPGRFTVIGHAAYQPTLPNTTTENKAKNRRVEIVIKREEYRP</sequence>
<dbReference type="Proteomes" id="UP000245081">
    <property type="component" value="Unassembled WGS sequence"/>
</dbReference>
<dbReference type="Gene3D" id="3.30.1330.60">
    <property type="entry name" value="OmpA-like domain"/>
    <property type="match status" value="1"/>
</dbReference>
<evidence type="ECO:0000313" key="7">
    <source>
        <dbReference type="Proteomes" id="UP000245081"/>
    </source>
</evidence>
<dbReference type="SUPFAM" id="SSF103088">
    <property type="entry name" value="OmpA-like"/>
    <property type="match status" value="1"/>
</dbReference>
<dbReference type="GO" id="GO:0009279">
    <property type="term" value="C:cell outer membrane"/>
    <property type="evidence" value="ECO:0007669"/>
    <property type="project" value="UniProtKB-SubCell"/>
</dbReference>
<evidence type="ECO:0000256" key="1">
    <source>
        <dbReference type="ARBA" id="ARBA00004442"/>
    </source>
</evidence>
<evidence type="ECO:0000256" key="2">
    <source>
        <dbReference type="ARBA" id="ARBA00023136"/>
    </source>
</evidence>
<dbReference type="AlphaFoldDB" id="A0A2R5FIF7"/>
<proteinExistence type="predicted"/>
<feature type="domain" description="OmpA-like" evidence="5">
    <location>
        <begin position="141"/>
        <end position="262"/>
    </location>
</feature>
<evidence type="ECO:0000256" key="3">
    <source>
        <dbReference type="ARBA" id="ARBA00023237"/>
    </source>
</evidence>
<organism evidence="6 7">
    <name type="scientific">Novimethylophilus kurashikiensis</name>
    <dbReference type="NCBI Taxonomy" id="1825523"/>
    <lineage>
        <taxon>Bacteria</taxon>
        <taxon>Pseudomonadati</taxon>
        <taxon>Pseudomonadota</taxon>
        <taxon>Betaproteobacteria</taxon>
        <taxon>Nitrosomonadales</taxon>
        <taxon>Methylophilaceae</taxon>
        <taxon>Novimethylophilus</taxon>
    </lineage>
</organism>
<dbReference type="InterPro" id="IPR050330">
    <property type="entry name" value="Bact_OuterMem_StrucFunc"/>
</dbReference>
<protein>
    <submittedName>
        <fullName evidence="6">Chemotaxis protein MotB</fullName>
    </submittedName>
</protein>
<evidence type="ECO:0000259" key="5">
    <source>
        <dbReference type="PROSITE" id="PS51123"/>
    </source>
</evidence>
<keyword evidence="3" id="KW-0998">Cell outer membrane</keyword>
<name>A0A2R5FIF7_9PROT</name>
<evidence type="ECO:0000313" key="6">
    <source>
        <dbReference type="EMBL" id="GBG15751.1"/>
    </source>
</evidence>
<keyword evidence="2 4" id="KW-0472">Membrane</keyword>
<evidence type="ECO:0000256" key="4">
    <source>
        <dbReference type="PROSITE-ProRule" id="PRU00473"/>
    </source>
</evidence>
<reference evidence="6 7" key="1">
    <citation type="journal article" date="2018" name="Environ. Microbiol.">
        <title>Isolation and genomic characterization of Novimethylophilus kurashikiensis gen. nov. sp. nov., a new lanthanide-dependent methylotrophic species of Methylophilaceae.</title>
        <authorList>
            <person name="Lv H."/>
            <person name="Sahin N."/>
            <person name="Tani A."/>
        </authorList>
    </citation>
    <scope>NUCLEOTIDE SEQUENCE [LARGE SCALE GENOMIC DNA]</scope>
    <source>
        <strain evidence="6 7">La2-4</strain>
    </source>
</reference>
<dbReference type="RefSeq" id="WP_109016904.1">
    <property type="nucleotide sequence ID" value="NZ_BDOQ01000020.1"/>
</dbReference>